<dbReference type="SUPFAM" id="SSF81336">
    <property type="entry name" value="F1F0 ATP synthase subunit A"/>
    <property type="match status" value="1"/>
</dbReference>
<evidence type="ECO:0000256" key="3">
    <source>
        <dbReference type="ARBA" id="ARBA00010581"/>
    </source>
</evidence>
<evidence type="ECO:0000256" key="2">
    <source>
        <dbReference type="ARBA" id="ARBA00006810"/>
    </source>
</evidence>
<evidence type="ECO:0000256" key="8">
    <source>
        <dbReference type="ARBA" id="ARBA00022781"/>
    </source>
</evidence>
<feature type="transmembrane region" description="Helical" evidence="18">
    <location>
        <begin position="352"/>
        <end position="371"/>
    </location>
</feature>
<dbReference type="GO" id="GO:0006123">
    <property type="term" value="P:mitochondrial electron transport, cytochrome c to oxygen"/>
    <property type="evidence" value="ECO:0007669"/>
    <property type="project" value="TreeGrafter"/>
</dbReference>
<dbReference type="InterPro" id="IPR000298">
    <property type="entry name" value="Cyt_c_oxidase-like_su3"/>
</dbReference>
<dbReference type="GO" id="GO:0045259">
    <property type="term" value="C:proton-transporting ATP synthase complex"/>
    <property type="evidence" value="ECO:0007669"/>
    <property type="project" value="UniProtKB-KW"/>
</dbReference>
<accession>A0A643C7Z8</accession>
<evidence type="ECO:0000313" key="21">
    <source>
        <dbReference type="Proteomes" id="UP000437017"/>
    </source>
</evidence>
<keyword evidence="11 18" id="KW-1133">Transmembrane helix</keyword>
<evidence type="ECO:0000256" key="5">
    <source>
        <dbReference type="ARBA" id="ARBA00022448"/>
    </source>
</evidence>
<dbReference type="AlphaFoldDB" id="A0A643C7Z8"/>
<dbReference type="Pfam" id="PF00510">
    <property type="entry name" value="COX3"/>
    <property type="match status" value="1"/>
</dbReference>
<keyword evidence="9" id="KW-0999">Mitochondrion inner membrane</keyword>
<dbReference type="PROSITE" id="PS50253">
    <property type="entry name" value="COX3"/>
    <property type="match status" value="1"/>
</dbReference>
<evidence type="ECO:0000259" key="19">
    <source>
        <dbReference type="PROSITE" id="PS50253"/>
    </source>
</evidence>
<protein>
    <recommendedName>
        <fullName evidence="4 17">Cytochrome c oxidase subunit 3</fullName>
    </recommendedName>
</protein>
<keyword evidence="6" id="KW-0138">CF(0)</keyword>
<evidence type="ECO:0000256" key="6">
    <source>
        <dbReference type="ARBA" id="ARBA00022547"/>
    </source>
</evidence>
<evidence type="ECO:0000256" key="9">
    <source>
        <dbReference type="ARBA" id="ARBA00022792"/>
    </source>
</evidence>
<dbReference type="GO" id="GO:0005743">
    <property type="term" value="C:mitochondrial inner membrane"/>
    <property type="evidence" value="ECO:0007669"/>
    <property type="project" value="UniProtKB-SubCell"/>
</dbReference>
<dbReference type="PANTHER" id="PTHR11403">
    <property type="entry name" value="CYTOCHROME C OXIDASE SUBUNIT III"/>
    <property type="match status" value="1"/>
</dbReference>
<evidence type="ECO:0000256" key="1">
    <source>
        <dbReference type="ARBA" id="ARBA00004448"/>
    </source>
</evidence>
<reference evidence="20 21" key="1">
    <citation type="journal article" date="2019" name="PLoS ONE">
        <title>Genomic analyses reveal an absence of contemporary introgressive admixture between fin whales and blue whales, despite known hybrids.</title>
        <authorList>
            <person name="Westbury M.V."/>
            <person name="Petersen B."/>
            <person name="Lorenzen E.D."/>
        </authorList>
    </citation>
    <scope>NUCLEOTIDE SEQUENCE [LARGE SCALE GENOMIC DNA]</scope>
    <source>
        <strain evidence="20">FinWhale-01</strain>
    </source>
</reference>
<dbReference type="InterPro" id="IPR035908">
    <property type="entry name" value="F0_ATP_A_sf"/>
</dbReference>
<keyword evidence="8" id="KW-0375">Hydrogen ion transport</keyword>
<organism evidence="20 21">
    <name type="scientific">Balaenoptera physalus</name>
    <name type="common">Fin whale</name>
    <name type="synonym">Balaena physalus</name>
    <dbReference type="NCBI Taxonomy" id="9770"/>
    <lineage>
        <taxon>Eukaryota</taxon>
        <taxon>Metazoa</taxon>
        <taxon>Chordata</taxon>
        <taxon>Craniata</taxon>
        <taxon>Vertebrata</taxon>
        <taxon>Euteleostomi</taxon>
        <taxon>Mammalia</taxon>
        <taxon>Eutheria</taxon>
        <taxon>Laurasiatheria</taxon>
        <taxon>Artiodactyla</taxon>
        <taxon>Whippomorpha</taxon>
        <taxon>Cetacea</taxon>
        <taxon>Mysticeti</taxon>
        <taxon>Balaenopteridae</taxon>
        <taxon>Balaenoptera</taxon>
    </lineage>
</organism>
<evidence type="ECO:0000256" key="16">
    <source>
        <dbReference type="ARBA" id="ARBA00049512"/>
    </source>
</evidence>
<comment type="subcellular location">
    <subcellularLocation>
        <location evidence="1">Mitochondrion inner membrane</location>
        <topology evidence="1">Multi-pass membrane protein</topology>
    </subcellularLocation>
</comment>
<evidence type="ECO:0000256" key="15">
    <source>
        <dbReference type="ARBA" id="ARBA00023310"/>
    </source>
</evidence>
<dbReference type="Gene3D" id="1.20.120.80">
    <property type="entry name" value="Cytochrome c oxidase, subunit III, four-helix bundle"/>
    <property type="match status" value="1"/>
</dbReference>
<keyword evidence="7 17" id="KW-0812">Transmembrane</keyword>
<proteinExistence type="inferred from homology"/>
<evidence type="ECO:0000256" key="4">
    <source>
        <dbReference type="ARBA" id="ARBA00015944"/>
    </source>
</evidence>
<comment type="similarity">
    <text evidence="2">Belongs to the ATPase A chain family.</text>
</comment>
<keyword evidence="13 17" id="KW-0496">Mitochondrion</keyword>
<comment type="similarity">
    <text evidence="3 17">Belongs to the cytochrome c oxidase subunit 3 family.</text>
</comment>
<evidence type="ECO:0000256" key="7">
    <source>
        <dbReference type="ARBA" id="ARBA00022692"/>
    </source>
</evidence>
<dbReference type="InterPro" id="IPR024791">
    <property type="entry name" value="Cyt_c/ubiquinol_Oxase_su3"/>
</dbReference>
<evidence type="ECO:0000256" key="11">
    <source>
        <dbReference type="ARBA" id="ARBA00022989"/>
    </source>
</evidence>
<comment type="caution">
    <text evidence="20">The sequence shown here is derived from an EMBL/GenBank/DDBJ whole genome shotgun (WGS) entry which is preliminary data.</text>
</comment>
<feature type="domain" description="Heme-copper oxidase subunit III family profile" evidence="19">
    <location>
        <begin position="81"/>
        <end position="244"/>
    </location>
</feature>
<dbReference type="OrthoDB" id="5976622at2759"/>
<dbReference type="PANTHER" id="PTHR11403:SF7">
    <property type="entry name" value="CYTOCHROME C OXIDASE SUBUNIT 3"/>
    <property type="match status" value="1"/>
</dbReference>
<dbReference type="Proteomes" id="UP000437017">
    <property type="component" value="Unassembled WGS sequence"/>
</dbReference>
<comment type="catalytic activity">
    <reaction evidence="16">
        <text>4 Fe(II)-[cytochrome c] + O2 + 8 H(+)(in) = 4 Fe(III)-[cytochrome c] + 2 H2O + 4 H(+)(out)</text>
        <dbReference type="Rhea" id="RHEA:11436"/>
        <dbReference type="Rhea" id="RHEA-COMP:10350"/>
        <dbReference type="Rhea" id="RHEA-COMP:14399"/>
        <dbReference type="ChEBI" id="CHEBI:15377"/>
        <dbReference type="ChEBI" id="CHEBI:15378"/>
        <dbReference type="ChEBI" id="CHEBI:15379"/>
        <dbReference type="ChEBI" id="CHEBI:29033"/>
        <dbReference type="ChEBI" id="CHEBI:29034"/>
        <dbReference type="EC" id="7.1.1.9"/>
    </reaction>
    <physiologicalReaction direction="left-to-right" evidence="16">
        <dbReference type="Rhea" id="RHEA:11437"/>
    </physiologicalReaction>
</comment>
<keyword evidence="14 18" id="KW-0472">Membrane</keyword>
<sequence length="465" mass="51819">LMSEQIMNIQNYKGQTRTLILMSLIHWPTNLLGSYRTHLHPYATFNSLRHSGTVITGFCPKPKASVGRFLSPGAPVPLIPVLVIIETISLFIQPIAYSITAGHLSIHLIRGASLSLLSVNPPTALIRFMSCSSHFSRIGGSPYSSLHARPASSEVFITHKYHFSTPVLLASAVPITQAQDSLIEGNCKHIPRALFITISLVYFTLLQASQYYKTAFTISDGVHRSTVFITKGFHGLHVIIGSTFPNCLLPFQIISDLKPLPDTLCRHSMAVSIHPHLLMRHKTHHLTNIHSLKSCTRLSLLGILSNTCGIDCIQNTNLLQCSKLLFYYIHATNLLLLAEETKRNGLMQDSTFLFYSLVASLPLLVALPYYANLVATNHNNPETHSKVCRVPIPYIVLLRSNYNELNLLAPNRLKIAHHMLLHLALPPTINLIRELFVSNITIILIGVKIVITAVYTLYILIITQR</sequence>
<evidence type="ECO:0000256" key="17">
    <source>
        <dbReference type="RuleBase" id="RU003375"/>
    </source>
</evidence>
<feature type="non-terminal residue" evidence="20">
    <location>
        <position position="465"/>
    </location>
</feature>
<comment type="function">
    <text evidence="17">Component of the cytochrome c oxidase, the last enzyme in the mitochondrial electron transport chain which drives oxidative phosphorylation. The respiratory chain contains 3 multisubunit complexes succinate dehydrogenase (complex II, CII), ubiquinol-cytochrome c oxidoreductase (cytochrome b-c1 complex, complex III, CIII) and cytochrome c oxidase (complex IV, CIV), that cooperate to transfer electrons derived from NADH and succinate to molecular oxygen, creating an electrochemical gradient over the inner membrane that drives transmembrane transport and the ATP synthase. Cytochrome c oxidase is the component of the respiratory chain that catalyzes the reduction of oxygen to water. Electrons originating from reduced cytochrome c in the intermembrane space (IMS) are transferred via the dinuclear copper A center (CU(A)) of subunit 2 and heme A of subunit 1 to the active site in subunit 1, a binuclear center (BNC) formed by heme A3 and copper B (CU(B)). The BNC reduces molecular oxygen to 2 water molecules using 4 electrons from cytochrome c in the IMS and 4 protons from the mitochondrial matrix.</text>
</comment>
<dbReference type="SUPFAM" id="SSF81452">
    <property type="entry name" value="Cytochrome c oxidase subunit III-like"/>
    <property type="match status" value="1"/>
</dbReference>
<feature type="transmembrane region" description="Helical" evidence="18">
    <location>
        <begin position="435"/>
        <end position="461"/>
    </location>
</feature>
<keyword evidence="12" id="KW-0406">Ion transport</keyword>
<dbReference type="InterPro" id="IPR035973">
    <property type="entry name" value="Cyt_c_oxidase_su3-like_sf"/>
</dbReference>
<keyword evidence="15" id="KW-0066">ATP synthesis</keyword>
<keyword evidence="5" id="KW-0813">Transport</keyword>
<evidence type="ECO:0000256" key="14">
    <source>
        <dbReference type="ARBA" id="ARBA00023136"/>
    </source>
</evidence>
<dbReference type="InterPro" id="IPR013833">
    <property type="entry name" value="Cyt_c_oxidase_su3_a-hlx"/>
</dbReference>
<dbReference type="GO" id="GO:0006754">
    <property type="term" value="P:ATP biosynthetic process"/>
    <property type="evidence" value="ECO:0007669"/>
    <property type="project" value="UniProtKB-KW"/>
</dbReference>
<evidence type="ECO:0000256" key="10">
    <source>
        <dbReference type="ARBA" id="ARBA00022967"/>
    </source>
</evidence>
<name>A0A643C7Z8_BALPH</name>
<dbReference type="EMBL" id="SGJD01002194">
    <property type="protein sequence ID" value="KAB0396356.1"/>
    <property type="molecule type" value="Genomic_DNA"/>
</dbReference>
<evidence type="ECO:0000256" key="12">
    <source>
        <dbReference type="ARBA" id="ARBA00023065"/>
    </source>
</evidence>
<keyword evidence="10" id="KW-1278">Translocase</keyword>
<gene>
    <name evidence="20" type="ORF">E2I00_007920</name>
</gene>
<evidence type="ECO:0000256" key="18">
    <source>
        <dbReference type="SAM" id="Phobius"/>
    </source>
</evidence>
<dbReference type="GO" id="GO:0004129">
    <property type="term" value="F:cytochrome-c oxidase activity"/>
    <property type="evidence" value="ECO:0007669"/>
    <property type="project" value="UniProtKB-EC"/>
</dbReference>
<evidence type="ECO:0000256" key="13">
    <source>
        <dbReference type="ARBA" id="ARBA00023128"/>
    </source>
</evidence>
<keyword evidence="21" id="KW-1185">Reference proteome</keyword>
<evidence type="ECO:0000313" key="20">
    <source>
        <dbReference type="EMBL" id="KAB0396356.1"/>
    </source>
</evidence>
<feature type="non-terminal residue" evidence="20">
    <location>
        <position position="1"/>
    </location>
</feature>